<evidence type="ECO:0000256" key="4">
    <source>
        <dbReference type="ARBA" id="ARBA00023136"/>
    </source>
</evidence>
<evidence type="ECO:0000256" key="1">
    <source>
        <dbReference type="ARBA" id="ARBA00004141"/>
    </source>
</evidence>
<feature type="transmembrane region" description="Helical" evidence="5">
    <location>
        <begin position="12"/>
        <end position="29"/>
    </location>
</feature>
<accession>A0A3M8A4P4</accession>
<feature type="transmembrane region" description="Helical" evidence="5">
    <location>
        <begin position="35"/>
        <end position="60"/>
    </location>
</feature>
<dbReference type="InterPro" id="IPR013130">
    <property type="entry name" value="Fe3_Rdtase_TM_dom"/>
</dbReference>
<evidence type="ECO:0000313" key="7">
    <source>
        <dbReference type="EMBL" id="RNB46198.1"/>
    </source>
</evidence>
<evidence type="ECO:0000256" key="5">
    <source>
        <dbReference type="SAM" id="Phobius"/>
    </source>
</evidence>
<evidence type="ECO:0000256" key="3">
    <source>
        <dbReference type="ARBA" id="ARBA00022989"/>
    </source>
</evidence>
<dbReference type="EMBL" id="RHHN01000121">
    <property type="protein sequence ID" value="RNB46198.1"/>
    <property type="molecule type" value="Genomic_DNA"/>
</dbReference>
<gene>
    <name evidence="7" type="ORF">EB820_25220</name>
</gene>
<sequence>MNTPRRHLLRLLAHIMSLLIVLIGAAWMWPDFSAFPAMEACSMIAGYLSFLLIGLTLLIGPIKSWLPGRWTAACLSIRRDVGIWAGLTGILHVCLVLILFEGEPKLYMISDTRPDQTGGWLRLFLYAPPESGVWPIPNWSFTGVANYLGAIAFILLLALLCTSSGRAEKWLGSSAWKRLHLANPWLFLLVLFHGLIYIQSIKGEPHSFSDLLVFAVVVWFVRSLSFGRTVLKRRW</sequence>
<proteinExistence type="predicted"/>
<organism evidence="7 8">
    <name type="scientific">Brevibacillus agri</name>
    <dbReference type="NCBI Taxonomy" id="51101"/>
    <lineage>
        <taxon>Bacteria</taxon>
        <taxon>Bacillati</taxon>
        <taxon>Bacillota</taxon>
        <taxon>Bacilli</taxon>
        <taxon>Bacillales</taxon>
        <taxon>Paenibacillaceae</taxon>
        <taxon>Brevibacillus</taxon>
    </lineage>
</organism>
<evidence type="ECO:0000313" key="8">
    <source>
        <dbReference type="Proteomes" id="UP000276178"/>
    </source>
</evidence>
<dbReference type="GO" id="GO:0016020">
    <property type="term" value="C:membrane"/>
    <property type="evidence" value="ECO:0007669"/>
    <property type="project" value="UniProtKB-SubCell"/>
</dbReference>
<comment type="caution">
    <text evidence="7">The sequence shown here is derived from an EMBL/GenBank/DDBJ whole genome shotgun (WGS) entry which is preliminary data.</text>
</comment>
<comment type="subcellular location">
    <subcellularLocation>
        <location evidence="1">Membrane</location>
        <topology evidence="1">Multi-pass membrane protein</topology>
    </subcellularLocation>
</comment>
<keyword evidence="3 5" id="KW-1133">Transmembrane helix</keyword>
<evidence type="ECO:0000256" key="2">
    <source>
        <dbReference type="ARBA" id="ARBA00022692"/>
    </source>
</evidence>
<feature type="domain" description="Ferric oxidoreductase" evidence="6">
    <location>
        <begin position="45"/>
        <end position="190"/>
    </location>
</feature>
<feature type="transmembrane region" description="Helical" evidence="5">
    <location>
        <begin position="211"/>
        <end position="231"/>
    </location>
</feature>
<dbReference type="OrthoDB" id="2474810at2"/>
<keyword evidence="2 5" id="KW-0812">Transmembrane</keyword>
<dbReference type="RefSeq" id="WP_122953497.1">
    <property type="nucleotide sequence ID" value="NZ_BJOD01000084.1"/>
</dbReference>
<dbReference type="AlphaFoldDB" id="A0A3M8A4P4"/>
<dbReference type="Pfam" id="PF01794">
    <property type="entry name" value="Ferric_reduct"/>
    <property type="match status" value="1"/>
</dbReference>
<feature type="transmembrane region" description="Helical" evidence="5">
    <location>
        <begin position="81"/>
        <end position="100"/>
    </location>
</feature>
<feature type="transmembrane region" description="Helical" evidence="5">
    <location>
        <begin position="181"/>
        <end position="199"/>
    </location>
</feature>
<evidence type="ECO:0000259" key="6">
    <source>
        <dbReference type="Pfam" id="PF01794"/>
    </source>
</evidence>
<reference evidence="7 8" key="1">
    <citation type="submission" date="2018-10" db="EMBL/GenBank/DDBJ databases">
        <title>Phylogenomics of Brevibacillus.</title>
        <authorList>
            <person name="Dunlap C."/>
        </authorList>
    </citation>
    <scope>NUCLEOTIDE SEQUENCE [LARGE SCALE GENOMIC DNA]</scope>
    <source>
        <strain evidence="7 8">NRRL NRS 1219</strain>
    </source>
</reference>
<dbReference type="GeneID" id="82813219"/>
<name>A0A3M8A4P4_9BACL</name>
<protein>
    <recommendedName>
        <fullName evidence="6">Ferric oxidoreductase domain-containing protein</fullName>
    </recommendedName>
</protein>
<keyword evidence="4 5" id="KW-0472">Membrane</keyword>
<feature type="transmembrane region" description="Helical" evidence="5">
    <location>
        <begin position="139"/>
        <end position="160"/>
    </location>
</feature>
<dbReference type="Proteomes" id="UP000276178">
    <property type="component" value="Unassembled WGS sequence"/>
</dbReference>